<evidence type="ECO:0000313" key="3">
    <source>
        <dbReference type="Proteomes" id="UP000055024"/>
    </source>
</evidence>
<protein>
    <submittedName>
        <fullName evidence="2">Uncharacterized protein</fullName>
    </submittedName>
</protein>
<reference evidence="2 3" key="1">
    <citation type="submission" date="2015-01" db="EMBL/GenBank/DDBJ databases">
        <title>Evolution of Trichinella species and genotypes.</title>
        <authorList>
            <person name="Korhonen P.K."/>
            <person name="Edoardo P."/>
            <person name="Giuseppe L.R."/>
            <person name="Gasser R.B."/>
        </authorList>
    </citation>
    <scope>NUCLEOTIDE SEQUENCE [LARGE SCALE GENOMIC DNA]</scope>
    <source>
        <strain evidence="2">ISS1029</strain>
    </source>
</reference>
<sequence length="36" mass="3705">MCRRHKGQSQLPSGAEATSSADRSDRSVDGGSGSII</sequence>
<organism evidence="2 3">
    <name type="scientific">Trichinella zimbabwensis</name>
    <dbReference type="NCBI Taxonomy" id="268475"/>
    <lineage>
        <taxon>Eukaryota</taxon>
        <taxon>Metazoa</taxon>
        <taxon>Ecdysozoa</taxon>
        <taxon>Nematoda</taxon>
        <taxon>Enoplea</taxon>
        <taxon>Dorylaimia</taxon>
        <taxon>Trichinellida</taxon>
        <taxon>Trichinellidae</taxon>
        <taxon>Trichinella</taxon>
    </lineage>
</organism>
<comment type="caution">
    <text evidence="2">The sequence shown here is derived from an EMBL/GenBank/DDBJ whole genome shotgun (WGS) entry which is preliminary data.</text>
</comment>
<name>A0A0V1DNE5_9BILA</name>
<evidence type="ECO:0000313" key="2">
    <source>
        <dbReference type="EMBL" id="KRY62948.1"/>
    </source>
</evidence>
<evidence type="ECO:0000256" key="1">
    <source>
        <dbReference type="SAM" id="MobiDB-lite"/>
    </source>
</evidence>
<feature type="region of interest" description="Disordered" evidence="1">
    <location>
        <begin position="1"/>
        <end position="36"/>
    </location>
</feature>
<proteinExistence type="predicted"/>
<dbReference type="AlphaFoldDB" id="A0A0V1DNE5"/>
<dbReference type="Proteomes" id="UP000055024">
    <property type="component" value="Unassembled WGS sequence"/>
</dbReference>
<gene>
    <name evidence="2" type="ORF">T11_11942</name>
</gene>
<keyword evidence="3" id="KW-1185">Reference proteome</keyword>
<accession>A0A0V1DNE5</accession>
<dbReference type="EMBL" id="JYDP01009129">
    <property type="protein sequence ID" value="KRY62948.1"/>
    <property type="molecule type" value="Genomic_DNA"/>
</dbReference>
<feature type="compositionally biased region" description="Polar residues" evidence="1">
    <location>
        <begin position="8"/>
        <end position="18"/>
    </location>
</feature>